<gene>
    <name evidence="2" type="ORF">OLC1_LOCUS12301</name>
</gene>
<dbReference type="EMBL" id="OX459121">
    <property type="protein sequence ID" value="CAI9103072.1"/>
    <property type="molecule type" value="Genomic_DNA"/>
</dbReference>
<protein>
    <submittedName>
        <fullName evidence="2">OLC1v1001504C1</fullName>
    </submittedName>
</protein>
<feature type="region of interest" description="Disordered" evidence="1">
    <location>
        <begin position="339"/>
        <end position="363"/>
    </location>
</feature>
<name>A0AAV1D5L4_OLDCO</name>
<feature type="region of interest" description="Disordered" evidence="1">
    <location>
        <begin position="1"/>
        <end position="21"/>
    </location>
</feature>
<feature type="compositionally biased region" description="Polar residues" evidence="1">
    <location>
        <begin position="339"/>
        <end position="358"/>
    </location>
</feature>
<feature type="compositionally biased region" description="Acidic residues" evidence="1">
    <location>
        <begin position="309"/>
        <end position="320"/>
    </location>
</feature>
<evidence type="ECO:0000313" key="3">
    <source>
        <dbReference type="Proteomes" id="UP001161247"/>
    </source>
</evidence>
<feature type="compositionally biased region" description="Basic and acidic residues" evidence="1">
    <location>
        <begin position="1"/>
        <end position="18"/>
    </location>
</feature>
<reference evidence="2" key="1">
    <citation type="submission" date="2023-03" db="EMBL/GenBank/DDBJ databases">
        <authorList>
            <person name="Julca I."/>
        </authorList>
    </citation>
    <scope>NUCLEOTIDE SEQUENCE</scope>
</reference>
<dbReference type="AlphaFoldDB" id="A0AAV1D5L4"/>
<evidence type="ECO:0000313" key="2">
    <source>
        <dbReference type="EMBL" id="CAI9103072.1"/>
    </source>
</evidence>
<feature type="region of interest" description="Disordered" evidence="1">
    <location>
        <begin position="393"/>
        <end position="458"/>
    </location>
</feature>
<proteinExistence type="predicted"/>
<feature type="region of interest" description="Disordered" evidence="1">
    <location>
        <begin position="306"/>
        <end position="326"/>
    </location>
</feature>
<accession>A0AAV1D5L4</accession>
<dbReference type="Proteomes" id="UP001161247">
    <property type="component" value="Chromosome 4"/>
</dbReference>
<evidence type="ECO:0000256" key="1">
    <source>
        <dbReference type="SAM" id="MobiDB-lite"/>
    </source>
</evidence>
<sequence>MWRKKAEERQKEREELQKDRKKRYLSKSVFRGSGVNDQELETEEYKFDRINFVTLLRRAVALEFYLTLLAAAVDDDDDDSNRNLWSKVLLRHDTITTTAGFVPATTTSSGAGATTSGYATAGSTSSVAGTTIASFVSVTSTNSDAGVAIVAVIAGSATVVDDPKEAAADQQVAVSNDGFPNRRCNSSAEFINDATNSMLVKQKSNHEWLYDKRGSANRRSKRNKGKPILHGFHFVEKVDDGPQLRGIDFEGGDSNYAYLDYGAAVEWRIDLAKDRKLLKSFIAREKKRSARAHDVTIQCVADHEKESAVEADDNANDDQDSSVADVSKLSTVNKAAESISATTSSQVENDSGCQNSGSPAHEGEFQQAHKGCLYYYFTFEFDSSLYAKSKEEITENHGGGGRRGRPTSKESAEIQGKGVTVQRDISDGGGGGYKGEAEEVGSAEAGGGAPEDGNGEVD</sequence>
<keyword evidence="3" id="KW-1185">Reference proteome</keyword>
<organism evidence="2 3">
    <name type="scientific">Oldenlandia corymbosa var. corymbosa</name>
    <dbReference type="NCBI Taxonomy" id="529605"/>
    <lineage>
        <taxon>Eukaryota</taxon>
        <taxon>Viridiplantae</taxon>
        <taxon>Streptophyta</taxon>
        <taxon>Embryophyta</taxon>
        <taxon>Tracheophyta</taxon>
        <taxon>Spermatophyta</taxon>
        <taxon>Magnoliopsida</taxon>
        <taxon>eudicotyledons</taxon>
        <taxon>Gunneridae</taxon>
        <taxon>Pentapetalae</taxon>
        <taxon>asterids</taxon>
        <taxon>lamiids</taxon>
        <taxon>Gentianales</taxon>
        <taxon>Rubiaceae</taxon>
        <taxon>Rubioideae</taxon>
        <taxon>Spermacoceae</taxon>
        <taxon>Hedyotis-Oldenlandia complex</taxon>
        <taxon>Oldenlandia</taxon>
    </lineage>
</organism>